<dbReference type="EMBL" id="CP133613">
    <property type="protein sequence ID" value="WMV13919.1"/>
    <property type="molecule type" value="Genomic_DNA"/>
</dbReference>
<keyword evidence="4" id="KW-1185">Reference proteome</keyword>
<dbReference type="InterPro" id="IPR005162">
    <property type="entry name" value="Retrotrans_gag_dom"/>
</dbReference>
<feature type="compositionally biased region" description="Basic and acidic residues" evidence="1">
    <location>
        <begin position="248"/>
        <end position="273"/>
    </location>
</feature>
<name>A0AAF0PZF4_SOLVR</name>
<dbReference type="Proteomes" id="UP001234989">
    <property type="component" value="Chromosome 2"/>
</dbReference>
<evidence type="ECO:0000313" key="3">
    <source>
        <dbReference type="EMBL" id="WMV13919.1"/>
    </source>
</evidence>
<evidence type="ECO:0000256" key="1">
    <source>
        <dbReference type="SAM" id="MobiDB-lite"/>
    </source>
</evidence>
<protein>
    <recommendedName>
        <fullName evidence="2">Retrotransposon gag domain-containing protein</fullName>
    </recommendedName>
</protein>
<dbReference type="Pfam" id="PF03732">
    <property type="entry name" value="Retrotrans_gag"/>
    <property type="match status" value="1"/>
</dbReference>
<sequence length="318" mass="36736">MAKMMTQLDILAKNVMGSGLKSVNEVRVGGVNPDEAHFETLYNEEVNFLANQRGGFRQNYPRSGGNTGWNRDEGWRDCDRDWRDRNTTWKERETDKDKIPFVMSHLGVLWVMTFPFLNLPIPSHSLKTQIPFKFIFSKVLSKALKKDLLGSSSFKVSLENARALIIQGCFSSLVDQWKGERALDVGPLDWDKFKGAFLDRFFFLEMREARIQEFISLRKQNMSVKEYLSKFTQFSKYAPTMVANSRARMNERNINEKDREPKRARPDGGDFSHSRSGGHGHSKFWQKFFGQNSSNDPTQKLRNDKKFNPKPQDSAPCV</sequence>
<evidence type="ECO:0000259" key="2">
    <source>
        <dbReference type="Pfam" id="PF03732"/>
    </source>
</evidence>
<feature type="domain" description="Retrotransposon gag" evidence="2">
    <location>
        <begin position="171"/>
        <end position="247"/>
    </location>
</feature>
<dbReference type="AlphaFoldDB" id="A0AAF0PZF4"/>
<organism evidence="3 4">
    <name type="scientific">Solanum verrucosum</name>
    <dbReference type="NCBI Taxonomy" id="315347"/>
    <lineage>
        <taxon>Eukaryota</taxon>
        <taxon>Viridiplantae</taxon>
        <taxon>Streptophyta</taxon>
        <taxon>Embryophyta</taxon>
        <taxon>Tracheophyta</taxon>
        <taxon>Spermatophyta</taxon>
        <taxon>Magnoliopsida</taxon>
        <taxon>eudicotyledons</taxon>
        <taxon>Gunneridae</taxon>
        <taxon>Pentapetalae</taxon>
        <taxon>asterids</taxon>
        <taxon>lamiids</taxon>
        <taxon>Solanales</taxon>
        <taxon>Solanaceae</taxon>
        <taxon>Solanoideae</taxon>
        <taxon>Solaneae</taxon>
        <taxon>Solanum</taxon>
    </lineage>
</organism>
<evidence type="ECO:0000313" key="4">
    <source>
        <dbReference type="Proteomes" id="UP001234989"/>
    </source>
</evidence>
<gene>
    <name evidence="3" type="ORF">MTR67_007304</name>
</gene>
<feature type="region of interest" description="Disordered" evidence="1">
    <location>
        <begin position="245"/>
        <end position="318"/>
    </location>
</feature>
<reference evidence="3" key="1">
    <citation type="submission" date="2023-08" db="EMBL/GenBank/DDBJ databases">
        <title>A de novo genome assembly of Solanum verrucosum Schlechtendal, a Mexican diploid species geographically isolated from the other diploid A-genome species in potato relatives.</title>
        <authorList>
            <person name="Hosaka K."/>
        </authorList>
    </citation>
    <scope>NUCLEOTIDE SEQUENCE</scope>
    <source>
        <tissue evidence="3">Young leaves</tissue>
    </source>
</reference>
<feature type="compositionally biased region" description="Polar residues" evidence="1">
    <location>
        <begin position="289"/>
        <end position="298"/>
    </location>
</feature>
<proteinExistence type="predicted"/>
<accession>A0AAF0PZF4</accession>